<feature type="compositionally biased region" description="Basic residues" evidence="1">
    <location>
        <begin position="904"/>
        <end position="919"/>
    </location>
</feature>
<dbReference type="OrthoDB" id="28901at2759"/>
<dbReference type="CDD" id="cd06081">
    <property type="entry name" value="KOW_Spt5_1"/>
    <property type="match status" value="1"/>
</dbReference>
<dbReference type="EMBL" id="MLAK01000593">
    <property type="protein sequence ID" value="OHT11150.1"/>
    <property type="molecule type" value="Genomic_DNA"/>
</dbReference>
<proteinExistence type="predicted"/>
<evidence type="ECO:0000313" key="3">
    <source>
        <dbReference type="Proteomes" id="UP000179807"/>
    </source>
</evidence>
<accession>A0A1J4KN72</accession>
<feature type="compositionally biased region" description="Polar residues" evidence="1">
    <location>
        <begin position="867"/>
        <end position="879"/>
    </location>
</feature>
<feature type="compositionally biased region" description="Polar residues" evidence="1">
    <location>
        <begin position="461"/>
        <end position="470"/>
    </location>
</feature>
<organism evidence="2 3">
    <name type="scientific">Tritrichomonas foetus</name>
    <dbReference type="NCBI Taxonomy" id="1144522"/>
    <lineage>
        <taxon>Eukaryota</taxon>
        <taxon>Metamonada</taxon>
        <taxon>Parabasalia</taxon>
        <taxon>Tritrichomonadida</taxon>
        <taxon>Tritrichomonadidae</taxon>
        <taxon>Tritrichomonas</taxon>
    </lineage>
</organism>
<gene>
    <name evidence="2" type="ORF">TRFO_01045</name>
</gene>
<keyword evidence="3" id="KW-1185">Reference proteome</keyword>
<dbReference type="AlphaFoldDB" id="A0A1J4KN72"/>
<evidence type="ECO:0000256" key="1">
    <source>
        <dbReference type="SAM" id="MobiDB-lite"/>
    </source>
</evidence>
<dbReference type="RefSeq" id="XP_068364286.1">
    <property type="nucleotide sequence ID" value="XM_068489875.1"/>
</dbReference>
<feature type="region of interest" description="Disordered" evidence="1">
    <location>
        <begin position="326"/>
        <end position="376"/>
    </location>
</feature>
<sequence length="1053" mass="119053">MKARQSLAPPIAPPDHQALNIPSLFNGPSNSYLPQNILFSTKSPDLCYFNIPSDVNAYAVLYAIIQLCNLMKPKDIFSAYIQPLNESQIFVETANESSLKSLLSRIDVFQDRLPSISFLKTKNELVTKFCSPLRMLPLKPGYLVKVHHKVYSKDVAQVVDFIPDKGKVLLKLIPRIDYHLLKNYNLTSQAKLYNYIPNYNESEIPQNSFNPDFAPTKPVKIFVSWAPGGVVDALEWDGEKFVGKFLYKIFRLDEILINQKFKKKDQKPFITEKNQFEKNNKKFMTQFELDDEIDYKTLANNTLSVNLEPPPQEAPAIQLMRMFEMGSQNSQESSLPTDTTTTSTKSSSISPSNSLINSSNSHSNSNNSDLSSLFRQTTSSSNSNSLFLDDSLLNNNSNNNQDNQIKTYGVSPISFHESISRLNKQTSNNNTNNSLIDTLNLDNLSFPSNSHSTNNNSPINRSASPVQSPSNRTNSTTTTTINNLVYPSSPVYLNTTGFNIGETVYLNPKKAHSLTISSITQNIISGTINTTVDQISRNKITSSLSNHQPVNTRNYEIVHHNIVTLIEHLCVSLYDSTRLLDLICFKTSHEVAVVLDKQFPKLKCITTKNDIICPDITSTEATFDYIYDNNKGVDASEQRVVQGDKVIVNETPSYQGLVCHTYNDMLFIESSEKGYLWVEASNVVAKNNTNTNDSNPPLSSTTPHHSTSKQILASPAPTAPHPQPGQSSATDVVRGDAQKRSTAPASTKEKTTINPQNPALIDSIKLPNKNDKNVNNWPKLEPTLPKKSKILSELPQPTSTSKAQSTPIHGTNITTKPTTINQSNVISESLLLNPPQPGYNPPKRRGNTTIVPTSPIVTLPSRPIEQDPSSFSNHINDQKSPNSPPTNHPSSSKADHESNPHRKTEGKKHTNKPHNRHVMHHDSGYDYDHYNKYSEHHKEEIDRKRGNEENQGKGKMKEVENMKEIEKNRDRDREKERGREKERDIYGRRAPDIDEYYDEYYDDYYHHRSNSHYHHHGRDYRDRYRRHSPEYTKTSSKPVYEVSKSMHRGHIYH</sequence>
<feature type="region of interest" description="Disordered" evidence="1">
    <location>
        <begin position="688"/>
        <end position="983"/>
    </location>
</feature>
<reference evidence="2" key="1">
    <citation type="submission" date="2016-10" db="EMBL/GenBank/DDBJ databases">
        <authorList>
            <person name="Benchimol M."/>
            <person name="Almeida L.G."/>
            <person name="Vasconcelos A.T."/>
            <person name="Perreira-Neves A."/>
            <person name="Rosa I.A."/>
            <person name="Tasca T."/>
            <person name="Bogo M.R."/>
            <person name="de Souza W."/>
        </authorList>
    </citation>
    <scope>NUCLEOTIDE SEQUENCE [LARGE SCALE GENOMIC DNA]</scope>
    <source>
        <strain evidence="2">K</strain>
    </source>
</reference>
<dbReference type="InterPro" id="IPR041973">
    <property type="entry name" value="KOW_Spt5_1"/>
</dbReference>
<feature type="compositionally biased region" description="Basic and acidic residues" evidence="1">
    <location>
        <begin position="893"/>
        <end position="903"/>
    </location>
</feature>
<feature type="compositionally biased region" description="Polar residues" evidence="1">
    <location>
        <begin position="847"/>
        <end position="856"/>
    </location>
</feature>
<feature type="compositionally biased region" description="Basic and acidic residues" evidence="1">
    <location>
        <begin position="920"/>
        <end position="983"/>
    </location>
</feature>
<dbReference type="Proteomes" id="UP000179807">
    <property type="component" value="Unassembled WGS sequence"/>
</dbReference>
<dbReference type="VEuPathDB" id="TrichDB:TRFO_01045"/>
<dbReference type="GeneID" id="94824579"/>
<feature type="region of interest" description="Disordered" evidence="1">
    <location>
        <begin position="447"/>
        <end position="479"/>
    </location>
</feature>
<feature type="compositionally biased region" description="Low complexity" evidence="1">
    <location>
        <begin position="447"/>
        <end position="460"/>
    </location>
</feature>
<feature type="compositionally biased region" description="Low complexity" evidence="1">
    <location>
        <begin position="333"/>
        <end position="376"/>
    </location>
</feature>
<feature type="compositionally biased region" description="Low complexity" evidence="1">
    <location>
        <begin position="694"/>
        <end position="705"/>
    </location>
</feature>
<comment type="caution">
    <text evidence="2">The sequence shown here is derived from an EMBL/GenBank/DDBJ whole genome shotgun (WGS) entry which is preliminary data.</text>
</comment>
<evidence type="ECO:0000313" key="2">
    <source>
        <dbReference type="EMBL" id="OHT11150.1"/>
    </source>
</evidence>
<protein>
    <submittedName>
        <fullName evidence="2">Uncharacterized protein</fullName>
    </submittedName>
</protein>
<name>A0A1J4KN72_9EUKA</name>
<feature type="compositionally biased region" description="Polar residues" evidence="1">
    <location>
        <begin position="795"/>
        <end position="827"/>
    </location>
</feature>